<keyword evidence="3" id="KW-1185">Reference proteome</keyword>
<feature type="region of interest" description="Disordered" evidence="1">
    <location>
        <begin position="1"/>
        <end position="33"/>
    </location>
</feature>
<protein>
    <submittedName>
        <fullName evidence="2">Uncharacterized protein</fullName>
    </submittedName>
</protein>
<dbReference type="EMBL" id="JAAAIM010000612">
    <property type="protein sequence ID" value="KAG0285979.1"/>
    <property type="molecule type" value="Genomic_DNA"/>
</dbReference>
<proteinExistence type="predicted"/>
<gene>
    <name evidence="2" type="ORF">BGZ96_009860</name>
</gene>
<sequence>MEQEQPIQLLHDNVLGADDHDNEDDGFEDPENMDMSASIVSFGMPDLDEIARQFQIAFLTINIALDNDDDQDDYVFVGGYYDDLIEEHHESSLDGLAWQVVLMVINGTPIGDDNGQKKSKGDLAFHNFE</sequence>
<evidence type="ECO:0000313" key="3">
    <source>
        <dbReference type="Proteomes" id="UP001194696"/>
    </source>
</evidence>
<evidence type="ECO:0000313" key="2">
    <source>
        <dbReference type="EMBL" id="KAG0285979.1"/>
    </source>
</evidence>
<comment type="caution">
    <text evidence="2">The sequence shown here is derived from an EMBL/GenBank/DDBJ whole genome shotgun (WGS) entry which is preliminary data.</text>
</comment>
<evidence type="ECO:0000256" key="1">
    <source>
        <dbReference type="SAM" id="MobiDB-lite"/>
    </source>
</evidence>
<reference evidence="2 3" key="1">
    <citation type="journal article" date="2020" name="Fungal Divers.">
        <title>Resolving the Mortierellaceae phylogeny through synthesis of multi-gene phylogenetics and phylogenomics.</title>
        <authorList>
            <person name="Vandepol N."/>
            <person name="Liber J."/>
            <person name="Desiro A."/>
            <person name="Na H."/>
            <person name="Kennedy M."/>
            <person name="Barry K."/>
            <person name="Grigoriev I.V."/>
            <person name="Miller A.N."/>
            <person name="O'Donnell K."/>
            <person name="Stajich J.E."/>
            <person name="Bonito G."/>
        </authorList>
    </citation>
    <scope>NUCLEOTIDE SEQUENCE [LARGE SCALE GENOMIC DNA]</scope>
    <source>
        <strain evidence="2 3">AD045</strain>
    </source>
</reference>
<feature type="compositionally biased region" description="Acidic residues" evidence="1">
    <location>
        <begin position="20"/>
        <end position="32"/>
    </location>
</feature>
<accession>A0ABQ7JXC1</accession>
<dbReference type="Proteomes" id="UP001194696">
    <property type="component" value="Unassembled WGS sequence"/>
</dbReference>
<name>A0ABQ7JXC1_9FUNG</name>
<organism evidence="2 3">
    <name type="scientific">Linnemannia gamsii</name>
    <dbReference type="NCBI Taxonomy" id="64522"/>
    <lineage>
        <taxon>Eukaryota</taxon>
        <taxon>Fungi</taxon>
        <taxon>Fungi incertae sedis</taxon>
        <taxon>Mucoromycota</taxon>
        <taxon>Mortierellomycotina</taxon>
        <taxon>Mortierellomycetes</taxon>
        <taxon>Mortierellales</taxon>
        <taxon>Mortierellaceae</taxon>
        <taxon>Linnemannia</taxon>
    </lineage>
</organism>